<feature type="transmembrane region" description="Helical" evidence="1">
    <location>
        <begin position="23"/>
        <end position="40"/>
    </location>
</feature>
<organism evidence="2 3">
    <name type="scientific">Kibdelosporangium lantanae</name>
    <dbReference type="NCBI Taxonomy" id="1497396"/>
    <lineage>
        <taxon>Bacteria</taxon>
        <taxon>Bacillati</taxon>
        <taxon>Actinomycetota</taxon>
        <taxon>Actinomycetes</taxon>
        <taxon>Pseudonocardiales</taxon>
        <taxon>Pseudonocardiaceae</taxon>
        <taxon>Kibdelosporangium</taxon>
    </lineage>
</organism>
<dbReference type="EMBL" id="JBHTIS010002926">
    <property type="protein sequence ID" value="MFD1050557.1"/>
    <property type="molecule type" value="Genomic_DNA"/>
</dbReference>
<proteinExistence type="predicted"/>
<evidence type="ECO:0000313" key="2">
    <source>
        <dbReference type="EMBL" id="MFD1050557.1"/>
    </source>
</evidence>
<accession>A0ABW3MKJ2</accession>
<keyword evidence="1" id="KW-0472">Membrane</keyword>
<protein>
    <submittedName>
        <fullName evidence="2">Uncharacterized protein</fullName>
    </submittedName>
</protein>
<gene>
    <name evidence="2" type="ORF">ACFQ1S_36040</name>
</gene>
<evidence type="ECO:0000313" key="3">
    <source>
        <dbReference type="Proteomes" id="UP001597045"/>
    </source>
</evidence>
<evidence type="ECO:0000256" key="1">
    <source>
        <dbReference type="SAM" id="Phobius"/>
    </source>
</evidence>
<keyword evidence="3" id="KW-1185">Reference proteome</keyword>
<comment type="caution">
    <text evidence="2">The sequence shown here is derived from an EMBL/GenBank/DDBJ whole genome shotgun (WGS) entry which is preliminary data.</text>
</comment>
<sequence>MIGYVKTFAPWIVFAVLATSDDSRWGALAAVVLALVMLVIDRRGGKQWDALIIECGSDMHAAPLAPRS</sequence>
<reference evidence="3" key="1">
    <citation type="journal article" date="2019" name="Int. J. Syst. Evol. Microbiol.">
        <title>The Global Catalogue of Microorganisms (GCM) 10K type strain sequencing project: providing services to taxonomists for standard genome sequencing and annotation.</title>
        <authorList>
            <consortium name="The Broad Institute Genomics Platform"/>
            <consortium name="The Broad Institute Genome Sequencing Center for Infectious Disease"/>
            <person name="Wu L."/>
            <person name="Ma J."/>
        </authorList>
    </citation>
    <scope>NUCLEOTIDE SEQUENCE [LARGE SCALE GENOMIC DNA]</scope>
    <source>
        <strain evidence="3">JCM 31486</strain>
    </source>
</reference>
<dbReference type="Proteomes" id="UP001597045">
    <property type="component" value="Unassembled WGS sequence"/>
</dbReference>
<keyword evidence="1" id="KW-0812">Transmembrane</keyword>
<keyword evidence="1" id="KW-1133">Transmembrane helix</keyword>
<name>A0ABW3MKJ2_9PSEU</name>